<evidence type="ECO:0000256" key="3">
    <source>
        <dbReference type="ARBA" id="ARBA00022741"/>
    </source>
</evidence>
<comment type="similarity">
    <text evidence="1">Belongs to the ABC transporter superfamily.</text>
</comment>
<keyword evidence="2" id="KW-0813">Transport</keyword>
<keyword evidence="4 6" id="KW-0067">ATP-binding</keyword>
<dbReference type="SMART" id="SM00382">
    <property type="entry name" value="AAA"/>
    <property type="match status" value="1"/>
</dbReference>
<dbReference type="Gene3D" id="3.40.50.300">
    <property type="entry name" value="P-loop containing nucleotide triphosphate hydrolases"/>
    <property type="match status" value="1"/>
</dbReference>
<dbReference type="PROSITE" id="PS50893">
    <property type="entry name" value="ABC_TRANSPORTER_2"/>
    <property type="match status" value="1"/>
</dbReference>
<dbReference type="InterPro" id="IPR003593">
    <property type="entry name" value="AAA+_ATPase"/>
</dbReference>
<evidence type="ECO:0000313" key="6">
    <source>
        <dbReference type="EMBL" id="KXB67660.1"/>
    </source>
</evidence>
<organism evidence="6 7">
    <name type="scientific">Aedoeadaptatus coxii</name>
    <dbReference type="NCBI Taxonomy" id="755172"/>
    <lineage>
        <taxon>Bacteria</taxon>
        <taxon>Bacillati</taxon>
        <taxon>Bacillota</taxon>
        <taxon>Tissierellia</taxon>
        <taxon>Tissierellales</taxon>
        <taxon>Peptoniphilaceae</taxon>
        <taxon>Aedoeadaptatus</taxon>
    </lineage>
</organism>
<name>A0A134AJC5_9FIRM</name>
<proteinExistence type="inferred from homology"/>
<dbReference type="SUPFAM" id="SSF52540">
    <property type="entry name" value="P-loop containing nucleoside triphosphate hydrolases"/>
    <property type="match status" value="1"/>
</dbReference>
<dbReference type="RefSeq" id="WP_232300092.1">
    <property type="nucleotide sequence ID" value="NZ_KQ960169.1"/>
</dbReference>
<evidence type="ECO:0000256" key="1">
    <source>
        <dbReference type="ARBA" id="ARBA00005417"/>
    </source>
</evidence>
<dbReference type="STRING" id="755172.HMPREF1863_00455"/>
<dbReference type="Pfam" id="PF00005">
    <property type="entry name" value="ABC_tran"/>
    <property type="match status" value="1"/>
</dbReference>
<dbReference type="AlphaFoldDB" id="A0A134AJC5"/>
<dbReference type="Proteomes" id="UP000070442">
    <property type="component" value="Unassembled WGS sequence"/>
</dbReference>
<evidence type="ECO:0000256" key="2">
    <source>
        <dbReference type="ARBA" id="ARBA00022448"/>
    </source>
</evidence>
<gene>
    <name evidence="6" type="ORF">HMPREF1863_00455</name>
</gene>
<dbReference type="PANTHER" id="PTHR43335:SF8">
    <property type="entry name" value="ABC TRANSPORTER, ATP-BINDING PROTEIN"/>
    <property type="match status" value="1"/>
</dbReference>
<sequence length="322" mass="36431">MLKVGDIISLYRMPHEIIERNNQMSEYILETKNLVKNFGNFTAIDNVNLKVKKQSIYGLIGDNGAGKSTIMRMISGLSNKSSGNIELFGKNVKKNSSYFSKVGNLIETPALYMQLTAYDNLKLKCLSYDIENETYIKEILKIVGLEDCYNKQVKSFSLGMKQRLGIAMALIGSPEIIILDEPINGLDPQGIVDIRNMLKEINKKYGITIIISSHILEELSKIATDFGVISKGKLLAEFTIEDLHKKCRSRIEIITSKTNEVSKILNKHGYENEIINSKKVILNDYFDKISLINSLLVNCGIEISSISVKEMSFEDYYMEILR</sequence>
<dbReference type="InterPro" id="IPR027417">
    <property type="entry name" value="P-loop_NTPase"/>
</dbReference>
<keyword evidence="7" id="KW-1185">Reference proteome</keyword>
<dbReference type="PROSITE" id="PS00211">
    <property type="entry name" value="ABC_TRANSPORTER_1"/>
    <property type="match status" value="1"/>
</dbReference>
<dbReference type="EMBL" id="LSDG01000017">
    <property type="protein sequence ID" value="KXB67660.1"/>
    <property type="molecule type" value="Genomic_DNA"/>
</dbReference>
<dbReference type="GO" id="GO:0016887">
    <property type="term" value="F:ATP hydrolysis activity"/>
    <property type="evidence" value="ECO:0007669"/>
    <property type="project" value="InterPro"/>
</dbReference>
<accession>A0A134AJC5</accession>
<evidence type="ECO:0000313" key="7">
    <source>
        <dbReference type="Proteomes" id="UP000070442"/>
    </source>
</evidence>
<reference evidence="7" key="1">
    <citation type="submission" date="2016-01" db="EMBL/GenBank/DDBJ databases">
        <authorList>
            <person name="Mitreva M."/>
            <person name="Pepin K.H."/>
            <person name="Mihindukulasuriya K.A."/>
            <person name="Fulton R."/>
            <person name="Fronick C."/>
            <person name="O'Laughlin M."/>
            <person name="Miner T."/>
            <person name="Herter B."/>
            <person name="Rosa B.A."/>
            <person name="Cordes M."/>
            <person name="Tomlinson C."/>
            <person name="Wollam A."/>
            <person name="Palsikar V.B."/>
            <person name="Mardis E.R."/>
            <person name="Wilson R.K."/>
        </authorList>
    </citation>
    <scope>NUCLEOTIDE SEQUENCE [LARGE SCALE GENOMIC DNA]</scope>
    <source>
        <strain evidence="7">DNF00729</strain>
    </source>
</reference>
<protein>
    <submittedName>
        <fullName evidence="6">Putative bacitracin ABC transporter, ATP-binding protein BcrA</fullName>
    </submittedName>
</protein>
<dbReference type="PATRIC" id="fig|755172.3.peg.435"/>
<dbReference type="InterPro" id="IPR003439">
    <property type="entry name" value="ABC_transporter-like_ATP-bd"/>
</dbReference>
<keyword evidence="3" id="KW-0547">Nucleotide-binding</keyword>
<feature type="domain" description="ABC transporter" evidence="5">
    <location>
        <begin position="29"/>
        <end position="256"/>
    </location>
</feature>
<evidence type="ECO:0000259" key="5">
    <source>
        <dbReference type="PROSITE" id="PS50893"/>
    </source>
</evidence>
<evidence type="ECO:0000256" key="4">
    <source>
        <dbReference type="ARBA" id="ARBA00022840"/>
    </source>
</evidence>
<dbReference type="GO" id="GO:0005524">
    <property type="term" value="F:ATP binding"/>
    <property type="evidence" value="ECO:0007669"/>
    <property type="project" value="UniProtKB-KW"/>
</dbReference>
<dbReference type="InterPro" id="IPR017871">
    <property type="entry name" value="ABC_transporter-like_CS"/>
</dbReference>
<dbReference type="PANTHER" id="PTHR43335">
    <property type="entry name" value="ABC TRANSPORTER, ATP-BINDING PROTEIN"/>
    <property type="match status" value="1"/>
</dbReference>
<comment type="caution">
    <text evidence="6">The sequence shown here is derived from an EMBL/GenBank/DDBJ whole genome shotgun (WGS) entry which is preliminary data.</text>
</comment>